<organism evidence="4 5">
    <name type="scientific">Oopsacas minuta</name>
    <dbReference type="NCBI Taxonomy" id="111878"/>
    <lineage>
        <taxon>Eukaryota</taxon>
        <taxon>Metazoa</taxon>
        <taxon>Porifera</taxon>
        <taxon>Hexactinellida</taxon>
        <taxon>Hexasterophora</taxon>
        <taxon>Lyssacinosida</taxon>
        <taxon>Leucopsacidae</taxon>
        <taxon>Oopsacas</taxon>
    </lineage>
</organism>
<dbReference type="Pfam" id="PF25809">
    <property type="entry name" value="STEEP1"/>
    <property type="match status" value="1"/>
</dbReference>
<proteinExistence type="inferred from homology"/>
<keyword evidence="5" id="KW-1185">Reference proteome</keyword>
<dbReference type="Proteomes" id="UP001165289">
    <property type="component" value="Unassembled WGS sequence"/>
</dbReference>
<comment type="caution">
    <text evidence="4">The sequence shown here is derived from an EMBL/GenBank/DDBJ whole genome shotgun (WGS) entry which is preliminary data.</text>
</comment>
<dbReference type="EMBL" id="JAKMXF010000001">
    <property type="protein sequence ID" value="KAI6662025.1"/>
    <property type="molecule type" value="Genomic_DNA"/>
</dbReference>
<dbReference type="GO" id="GO:0005737">
    <property type="term" value="C:cytoplasm"/>
    <property type="evidence" value="ECO:0007669"/>
    <property type="project" value="GOC"/>
</dbReference>
<dbReference type="AlphaFoldDB" id="A0AAV7KMI0"/>
<gene>
    <name evidence="4" type="ORF">LOD99_9612</name>
</gene>
<evidence type="ECO:0000313" key="4">
    <source>
        <dbReference type="EMBL" id="KAI6662025.1"/>
    </source>
</evidence>
<name>A0AAV7KMI0_9METZ</name>
<dbReference type="PANTHER" id="PTHR46355:SF1">
    <property type="entry name" value="STING ER EXIT PROTEIN"/>
    <property type="match status" value="1"/>
</dbReference>
<evidence type="ECO:0000313" key="5">
    <source>
        <dbReference type="Proteomes" id="UP001165289"/>
    </source>
</evidence>
<evidence type="ECO:0000259" key="3">
    <source>
        <dbReference type="Pfam" id="PF25809"/>
    </source>
</evidence>
<evidence type="ECO:0000256" key="2">
    <source>
        <dbReference type="ARBA" id="ARBA00024237"/>
    </source>
</evidence>
<accession>A0AAV7KMI0</accession>
<dbReference type="InterPro" id="IPR057965">
    <property type="entry name" value="STEEP1_dom"/>
</dbReference>
<dbReference type="GO" id="GO:0090158">
    <property type="term" value="P:endoplasmic reticulum membrane organization"/>
    <property type="evidence" value="ECO:0007669"/>
    <property type="project" value="TreeGrafter"/>
</dbReference>
<dbReference type="GO" id="GO:0006888">
    <property type="term" value="P:endoplasmic reticulum to Golgi vesicle-mediated transport"/>
    <property type="evidence" value="ECO:0007669"/>
    <property type="project" value="TreeGrafter"/>
</dbReference>
<feature type="domain" description="STEEP1" evidence="3">
    <location>
        <begin position="21"/>
        <end position="123"/>
    </location>
</feature>
<dbReference type="InterPro" id="IPR029704">
    <property type="entry name" value="STEEP-like"/>
</dbReference>
<comment type="similarity">
    <text evidence="1">Belongs to the STEEP1 family.</text>
</comment>
<protein>
    <recommendedName>
        <fullName evidence="2">STING ER exit protein</fullName>
    </recommendedName>
</protein>
<evidence type="ECO:0000256" key="1">
    <source>
        <dbReference type="ARBA" id="ARBA00024205"/>
    </source>
</evidence>
<reference evidence="4 5" key="1">
    <citation type="journal article" date="2023" name="BMC Biol.">
        <title>The compact genome of the sponge Oopsacas minuta (Hexactinellida) is lacking key metazoan core genes.</title>
        <authorList>
            <person name="Santini S."/>
            <person name="Schenkelaars Q."/>
            <person name="Jourda C."/>
            <person name="Duchesne M."/>
            <person name="Belahbib H."/>
            <person name="Rocher C."/>
            <person name="Selva M."/>
            <person name="Riesgo A."/>
            <person name="Vervoort M."/>
            <person name="Leys S.P."/>
            <person name="Kodjabachian L."/>
            <person name="Le Bivic A."/>
            <person name="Borchiellini C."/>
            <person name="Claverie J.M."/>
            <person name="Renard E."/>
        </authorList>
    </citation>
    <scope>NUCLEOTIDE SEQUENCE [LARGE SCALE GENOMIC DNA]</scope>
    <source>
        <strain evidence="4">SPO-2</strain>
    </source>
</reference>
<sequence>MPKVISNSVACSDTKGKQEYEDSPLHVYYCLCGEMALIIDSVIDKLPCRRRDGARVIDKSQRAFKSMSQPGDVVYIRREEGVERQLRHKCGKCHLPLYYNHSDNDTRALFIFKGSLVKNREDGAKVTKKEPAPKKVMVTKMLKEYGKYSSVTVSTIDEDEQELEQREYENSFATNARLVQRQLVKTDSITRKRAAEVLAIEEKSGIKKKKGTLIDKET</sequence>
<dbReference type="PANTHER" id="PTHR46355">
    <property type="entry name" value="UPF0428 PROTEIN CXORF56"/>
    <property type="match status" value="1"/>
</dbReference>